<comment type="caution">
    <text evidence="7">Lacks conserved residue(s) required for the propagation of feature annotation.</text>
</comment>
<feature type="domain" description="TRAP C4-dicarboxylate transport system permease DctM subunit" evidence="8">
    <location>
        <begin position="14"/>
        <end position="430"/>
    </location>
</feature>
<dbReference type="Pfam" id="PF06808">
    <property type="entry name" value="DctM"/>
    <property type="match status" value="1"/>
</dbReference>
<dbReference type="EMBL" id="PNRG01000033">
    <property type="protein sequence ID" value="PMR78186.1"/>
    <property type="molecule type" value="Genomic_DNA"/>
</dbReference>
<dbReference type="GO" id="GO:0005886">
    <property type="term" value="C:plasma membrane"/>
    <property type="evidence" value="ECO:0007669"/>
    <property type="project" value="UniProtKB-SubCell"/>
</dbReference>
<dbReference type="PANTHER" id="PTHR33362">
    <property type="entry name" value="SIALIC ACID TRAP TRANSPORTER PERMEASE PROTEIN SIAT-RELATED"/>
    <property type="match status" value="1"/>
</dbReference>
<evidence type="ECO:0000256" key="3">
    <source>
        <dbReference type="ARBA" id="ARBA00022519"/>
    </source>
</evidence>
<keyword evidence="5 7" id="KW-1133">Transmembrane helix</keyword>
<dbReference type="Proteomes" id="UP000235547">
    <property type="component" value="Unassembled WGS sequence"/>
</dbReference>
<dbReference type="OrthoDB" id="9796052at2"/>
<evidence type="ECO:0000313" key="9">
    <source>
        <dbReference type="EMBL" id="PMR78186.1"/>
    </source>
</evidence>
<feature type="transmembrane region" description="Helical" evidence="7">
    <location>
        <begin position="285"/>
        <end position="305"/>
    </location>
</feature>
<comment type="similarity">
    <text evidence="7">Belongs to the TRAP transporter large permease family.</text>
</comment>
<feature type="transmembrane region" description="Helical" evidence="7">
    <location>
        <begin position="253"/>
        <end position="273"/>
    </location>
</feature>
<protein>
    <recommendedName>
        <fullName evidence="7">TRAP transporter large permease protein</fullName>
    </recommendedName>
</protein>
<dbReference type="RefSeq" id="WP_102589251.1">
    <property type="nucleotide sequence ID" value="NZ_BNAE01000001.1"/>
</dbReference>
<feature type="transmembrane region" description="Helical" evidence="7">
    <location>
        <begin position="175"/>
        <end position="196"/>
    </location>
</feature>
<comment type="function">
    <text evidence="7">Part of the tripartite ATP-independent periplasmic (TRAP) transport system.</text>
</comment>
<evidence type="ECO:0000256" key="6">
    <source>
        <dbReference type="ARBA" id="ARBA00023136"/>
    </source>
</evidence>
<feature type="transmembrane region" description="Helical" evidence="7">
    <location>
        <begin position="7"/>
        <end position="32"/>
    </location>
</feature>
<evidence type="ECO:0000256" key="4">
    <source>
        <dbReference type="ARBA" id="ARBA00022692"/>
    </source>
</evidence>
<dbReference type="InterPro" id="IPR004681">
    <property type="entry name" value="TRAP_DctM"/>
</dbReference>
<evidence type="ECO:0000256" key="2">
    <source>
        <dbReference type="ARBA" id="ARBA00022475"/>
    </source>
</evidence>
<dbReference type="AlphaFoldDB" id="A0A2N7UCK1"/>
<comment type="subunit">
    <text evidence="7">The complex comprises the extracytoplasmic solute receptor protein and the two transmembrane proteins.</text>
</comment>
<keyword evidence="2" id="KW-1003">Cell membrane</keyword>
<keyword evidence="4 7" id="KW-0812">Transmembrane</keyword>
<sequence>MVSIDPILLTLLMFGAMLTLMFFGVPLAWTLMGVGVGFGYWIWGADSLGIMLPSVFGLMNEFILVALPLFILMGMILERSGIADGLFEMIYKIMGSVRGGLGMGTVVICALIAAMVGITGAATVSLGLIALPAMLKRGYSKQLSAGAIMAGGALGFLIPPSLVMILYAFLTRESVGKLFAAGIMPGLMLAGIYMLYIGIRCHFNPALGPPIEASERIGGWDKVKALKAVVLPGALIFVVLGTMAAGVASPTEASALGASGAMLCALAHGRLNLTMLNSALFSTARIMGMLMWIMIGAVIFSKIYIALGAGQAIVGQIMAAELSPYLVLTVILLSYLVLGMFLDDSAILFITVPLYVPIIKALGFDPIWFATLFVLAMQSAYLTPPFGYNLFYMRSVAPPEVTTGDLYRSVVPFLAMQILGIVLIVMFPQIALWLPELIFD</sequence>
<dbReference type="GO" id="GO:0022857">
    <property type="term" value="F:transmembrane transporter activity"/>
    <property type="evidence" value="ECO:0007669"/>
    <property type="project" value="UniProtKB-UniRule"/>
</dbReference>
<evidence type="ECO:0000256" key="7">
    <source>
        <dbReference type="RuleBase" id="RU369079"/>
    </source>
</evidence>
<reference evidence="9 10" key="1">
    <citation type="submission" date="2018-01" db="EMBL/GenBank/DDBJ databases">
        <title>Halomonas endophytica sp. nov., isolated from storage liquid in the stems of Populus euphratica.</title>
        <authorList>
            <person name="Chen C."/>
        </authorList>
    </citation>
    <scope>NUCLEOTIDE SEQUENCE [LARGE SCALE GENOMIC DNA]</scope>
    <source>
        <strain evidence="9 10">BZ-SZ-XJ27</strain>
    </source>
</reference>
<evidence type="ECO:0000256" key="5">
    <source>
        <dbReference type="ARBA" id="ARBA00022989"/>
    </source>
</evidence>
<comment type="subcellular location">
    <subcellularLocation>
        <location evidence="1 7">Cell inner membrane</location>
        <topology evidence="1 7">Multi-pass membrane protein</topology>
    </subcellularLocation>
</comment>
<feature type="transmembrane region" description="Helical" evidence="7">
    <location>
        <begin position="325"/>
        <end position="355"/>
    </location>
</feature>
<proteinExistence type="inferred from homology"/>
<feature type="transmembrane region" description="Helical" evidence="7">
    <location>
        <begin position="367"/>
        <end position="391"/>
    </location>
</feature>
<dbReference type="PANTHER" id="PTHR33362:SF7">
    <property type="entry name" value="SLL1103 PROTEIN"/>
    <property type="match status" value="1"/>
</dbReference>
<gene>
    <name evidence="9" type="ORF">C1H70_15540</name>
</gene>
<feature type="transmembrane region" description="Helical" evidence="7">
    <location>
        <begin position="225"/>
        <end position="247"/>
    </location>
</feature>
<evidence type="ECO:0000256" key="1">
    <source>
        <dbReference type="ARBA" id="ARBA00004429"/>
    </source>
</evidence>
<keyword evidence="10" id="KW-1185">Reference proteome</keyword>
<feature type="transmembrane region" description="Helical" evidence="7">
    <location>
        <begin position="411"/>
        <end position="434"/>
    </location>
</feature>
<dbReference type="NCBIfam" id="TIGR00786">
    <property type="entry name" value="dctM"/>
    <property type="match status" value="1"/>
</dbReference>
<keyword evidence="3 7" id="KW-0997">Cell inner membrane</keyword>
<keyword evidence="6 7" id="KW-0472">Membrane</keyword>
<evidence type="ECO:0000259" key="8">
    <source>
        <dbReference type="Pfam" id="PF06808"/>
    </source>
</evidence>
<evidence type="ECO:0000313" key="10">
    <source>
        <dbReference type="Proteomes" id="UP000235547"/>
    </source>
</evidence>
<accession>A0A2N7UCK1</accession>
<dbReference type="PIRSF" id="PIRSF006066">
    <property type="entry name" value="HI0050"/>
    <property type="match status" value="1"/>
</dbReference>
<keyword evidence="7" id="KW-0813">Transport</keyword>
<dbReference type="InterPro" id="IPR010656">
    <property type="entry name" value="DctM"/>
</dbReference>
<name>A0A2N7UCK1_9GAMM</name>
<organism evidence="9 10">
    <name type="scientific">Halomonas urumqiensis</name>
    <dbReference type="NCBI Taxonomy" id="1684789"/>
    <lineage>
        <taxon>Bacteria</taxon>
        <taxon>Pseudomonadati</taxon>
        <taxon>Pseudomonadota</taxon>
        <taxon>Gammaproteobacteria</taxon>
        <taxon>Oceanospirillales</taxon>
        <taxon>Halomonadaceae</taxon>
        <taxon>Halomonas</taxon>
    </lineage>
</organism>
<comment type="caution">
    <text evidence="9">The sequence shown here is derived from an EMBL/GenBank/DDBJ whole genome shotgun (WGS) entry which is preliminary data.</text>
</comment>
<feature type="transmembrane region" description="Helical" evidence="7">
    <location>
        <begin position="102"/>
        <end position="131"/>
    </location>
</feature>
<feature type="transmembrane region" description="Helical" evidence="7">
    <location>
        <begin position="143"/>
        <end position="169"/>
    </location>
</feature>